<accession>A0A1Q3C7B5</accession>
<evidence type="ECO:0000313" key="2">
    <source>
        <dbReference type="Proteomes" id="UP000187406"/>
    </source>
</evidence>
<proteinExistence type="predicted"/>
<dbReference type="EMBL" id="BDDD01001437">
    <property type="protein sequence ID" value="GAV75973.1"/>
    <property type="molecule type" value="Genomic_DNA"/>
</dbReference>
<evidence type="ECO:0000313" key="1">
    <source>
        <dbReference type="EMBL" id="GAV75973.1"/>
    </source>
</evidence>
<dbReference type="Proteomes" id="UP000187406">
    <property type="component" value="Unassembled WGS sequence"/>
</dbReference>
<comment type="caution">
    <text evidence="1">The sequence shown here is derived from an EMBL/GenBank/DDBJ whole genome shotgun (WGS) entry which is preliminary data.</text>
</comment>
<dbReference type="InParanoid" id="A0A1Q3C7B5"/>
<organism evidence="1 2">
    <name type="scientific">Cephalotus follicularis</name>
    <name type="common">Albany pitcher plant</name>
    <dbReference type="NCBI Taxonomy" id="3775"/>
    <lineage>
        <taxon>Eukaryota</taxon>
        <taxon>Viridiplantae</taxon>
        <taxon>Streptophyta</taxon>
        <taxon>Embryophyta</taxon>
        <taxon>Tracheophyta</taxon>
        <taxon>Spermatophyta</taxon>
        <taxon>Magnoliopsida</taxon>
        <taxon>eudicotyledons</taxon>
        <taxon>Gunneridae</taxon>
        <taxon>Pentapetalae</taxon>
        <taxon>rosids</taxon>
        <taxon>fabids</taxon>
        <taxon>Oxalidales</taxon>
        <taxon>Cephalotaceae</taxon>
        <taxon>Cephalotus</taxon>
    </lineage>
</organism>
<sequence length="107" mass="11861">LLLSNQLSNFSLSNPNFLYSDQTISRANLFASNQTSYATLRNKILRGSLSLSLPPPWLSLHLSLTKSALLLRGHSMLFLQIVVDHSIAISIVNKILRDRTATLAHSC</sequence>
<dbReference type="AlphaFoldDB" id="A0A1Q3C7B5"/>
<gene>
    <name evidence="1" type="ORF">CFOL_v3_19449</name>
</gene>
<protein>
    <submittedName>
        <fullName evidence="1">Uncharacterized protein</fullName>
    </submittedName>
</protein>
<keyword evidence="2" id="KW-1185">Reference proteome</keyword>
<reference evidence="2" key="1">
    <citation type="submission" date="2016-04" db="EMBL/GenBank/DDBJ databases">
        <title>Cephalotus genome sequencing.</title>
        <authorList>
            <person name="Fukushima K."/>
            <person name="Hasebe M."/>
            <person name="Fang X."/>
        </authorList>
    </citation>
    <scope>NUCLEOTIDE SEQUENCE [LARGE SCALE GENOMIC DNA]</scope>
    <source>
        <strain evidence="2">cv. St1</strain>
    </source>
</reference>
<name>A0A1Q3C7B5_CEPFO</name>
<feature type="non-terminal residue" evidence="1">
    <location>
        <position position="1"/>
    </location>
</feature>